<dbReference type="EMBL" id="JBHSRS010000080">
    <property type="protein sequence ID" value="MFC6282754.1"/>
    <property type="molecule type" value="Genomic_DNA"/>
</dbReference>
<evidence type="ECO:0000256" key="1">
    <source>
        <dbReference type="ARBA" id="ARBA00022737"/>
    </source>
</evidence>
<evidence type="ECO:0000313" key="5">
    <source>
        <dbReference type="Proteomes" id="UP001596270"/>
    </source>
</evidence>
<dbReference type="PANTHER" id="PTHR23084:SF263">
    <property type="entry name" value="MORN REPEAT-CONTAINING PROTEIN 1"/>
    <property type="match status" value="1"/>
</dbReference>
<evidence type="ECO:0000256" key="2">
    <source>
        <dbReference type="SAM" id="MobiDB-lite"/>
    </source>
</evidence>
<proteinExistence type="predicted"/>
<dbReference type="SUPFAM" id="SSF82185">
    <property type="entry name" value="Histone H3 K4-specific methyltransferase SET7/9 N-terminal domain"/>
    <property type="match status" value="1"/>
</dbReference>
<dbReference type="SMART" id="SM00698">
    <property type="entry name" value="MORN"/>
    <property type="match status" value="4"/>
</dbReference>
<dbReference type="InterPro" id="IPR003409">
    <property type="entry name" value="MORN"/>
</dbReference>
<dbReference type="Pfam" id="PF02493">
    <property type="entry name" value="MORN"/>
    <property type="match status" value="4"/>
</dbReference>
<feature type="region of interest" description="Disordered" evidence="2">
    <location>
        <begin position="347"/>
        <end position="368"/>
    </location>
</feature>
<dbReference type="PROSITE" id="PS51257">
    <property type="entry name" value="PROKAR_LIPOPROTEIN"/>
    <property type="match status" value="1"/>
</dbReference>
<dbReference type="Proteomes" id="UP001596270">
    <property type="component" value="Unassembled WGS sequence"/>
</dbReference>
<evidence type="ECO:0000256" key="3">
    <source>
        <dbReference type="SAM" id="SignalP"/>
    </source>
</evidence>
<feature type="chain" id="PRO_5047029394" evidence="3">
    <location>
        <begin position="23"/>
        <end position="534"/>
    </location>
</feature>
<dbReference type="Gene3D" id="2.20.110.10">
    <property type="entry name" value="Histone H3 K4-specific methyltransferase SET7/9 N-terminal domain"/>
    <property type="match status" value="2"/>
</dbReference>
<name>A0ABW1TYT7_9BURK</name>
<evidence type="ECO:0000313" key="4">
    <source>
        <dbReference type="EMBL" id="MFC6282754.1"/>
    </source>
</evidence>
<comment type="caution">
    <text evidence="4">The sequence shown here is derived from an EMBL/GenBank/DDBJ whole genome shotgun (WGS) entry which is preliminary data.</text>
</comment>
<gene>
    <name evidence="4" type="ORF">ACFQND_16125</name>
</gene>
<dbReference type="RefSeq" id="WP_371439285.1">
    <property type="nucleotide sequence ID" value="NZ_JBHSRS010000080.1"/>
</dbReference>
<organism evidence="4 5">
    <name type="scientific">Polaromonas aquatica</name>
    <dbReference type="NCBI Taxonomy" id="332657"/>
    <lineage>
        <taxon>Bacteria</taxon>
        <taxon>Pseudomonadati</taxon>
        <taxon>Pseudomonadota</taxon>
        <taxon>Betaproteobacteria</taxon>
        <taxon>Burkholderiales</taxon>
        <taxon>Comamonadaceae</taxon>
        <taxon>Polaromonas</taxon>
    </lineage>
</organism>
<accession>A0ABW1TYT7</accession>
<reference evidence="5" key="1">
    <citation type="journal article" date="2019" name="Int. J. Syst. Evol. Microbiol.">
        <title>The Global Catalogue of Microorganisms (GCM) 10K type strain sequencing project: providing services to taxonomists for standard genome sequencing and annotation.</title>
        <authorList>
            <consortium name="The Broad Institute Genomics Platform"/>
            <consortium name="The Broad Institute Genome Sequencing Center for Infectious Disease"/>
            <person name="Wu L."/>
            <person name="Ma J."/>
        </authorList>
    </citation>
    <scope>NUCLEOTIDE SEQUENCE [LARGE SCALE GENOMIC DNA]</scope>
    <source>
        <strain evidence="5">CCUG 39402</strain>
    </source>
</reference>
<sequence>MIKQSKWIFMGGVVFACAFAAAQPNERIQGRGENPVSSKGVVTGTKGVYAGDLVGGKRQGQGTLRARSEDGSEETYVGNWSDDRKNGVGVLKTSAFTYEGEFKNDQPNGKGIQKFVNGDSYEGEWVNGRRQGFGTYRWANGVMSEGDWFEDERSGFNFRTARDGEVNAEYFVKGVKALASGDLRSLSNRPNGCNGQFDGWILLAGTCTRQGLAKDKNGNIPALSHRETFDRLQINDKQGVLTLFRQGIVIEGPLREPFNFVSAAIKRPVLAADGKSIAWLVEYSGPMQGLAMHGPGKCALPAGGMEDCTMNEGQRVTASIAVPVLIPTESKRPGAALAATGVAADPASNPINRGNDSQVPAVQSAPAPDKDLSRTEFAALLASCDKKEVKSCVAAAKKILANEALPDVTDPDSRQRLALDLLDKAIAVGSVDAMNAEFDIFDTVKLPSAIAFLWLQRQVGLISELEKADEDSAKLRIAYHNLTTSNPLKMVFGAIDGRMNAYCNQLRLIRAKGDLPATDSAYVVKALDTTYCKK</sequence>
<keyword evidence="1" id="KW-0677">Repeat</keyword>
<feature type="signal peptide" evidence="3">
    <location>
        <begin position="1"/>
        <end position="22"/>
    </location>
</feature>
<dbReference type="PANTHER" id="PTHR23084">
    <property type="entry name" value="PHOSPHATIDYLINOSITOL-4-PHOSPHATE 5-KINASE RELATED"/>
    <property type="match status" value="1"/>
</dbReference>
<keyword evidence="5" id="KW-1185">Reference proteome</keyword>
<keyword evidence="3" id="KW-0732">Signal</keyword>
<feature type="compositionally biased region" description="Polar residues" evidence="2">
    <location>
        <begin position="349"/>
        <end position="361"/>
    </location>
</feature>
<protein>
    <submittedName>
        <fullName evidence="4">MORN repeat-containing protein</fullName>
    </submittedName>
</protein>